<accession>A0AA88KS62</accession>
<evidence type="ECO:0000313" key="1">
    <source>
        <dbReference type="EMBL" id="KAG2387777.1"/>
    </source>
</evidence>
<keyword evidence="2" id="KW-1185">Reference proteome</keyword>
<dbReference type="InterPro" id="IPR016024">
    <property type="entry name" value="ARM-type_fold"/>
</dbReference>
<dbReference type="Proteomes" id="UP000816034">
    <property type="component" value="Unassembled WGS sequence"/>
</dbReference>
<dbReference type="GeneID" id="68093827"/>
<proteinExistence type="predicted"/>
<evidence type="ECO:0000313" key="2">
    <source>
        <dbReference type="Proteomes" id="UP000816034"/>
    </source>
</evidence>
<dbReference type="SUPFAM" id="SSF48371">
    <property type="entry name" value="ARM repeat"/>
    <property type="match status" value="1"/>
</dbReference>
<protein>
    <submittedName>
        <fullName evidence="1">Uncharacterized protein</fullName>
    </submittedName>
</protein>
<dbReference type="EMBL" id="PYSW02000012">
    <property type="protein sequence ID" value="KAG2387777.1"/>
    <property type="molecule type" value="Genomic_DNA"/>
</dbReference>
<gene>
    <name evidence="1" type="ORF">C9374_001371</name>
</gene>
<comment type="caution">
    <text evidence="1">The sequence shown here is derived from an EMBL/GenBank/DDBJ whole genome shotgun (WGS) entry which is preliminary data.</text>
</comment>
<organism evidence="1 2">
    <name type="scientific">Naegleria lovaniensis</name>
    <name type="common">Amoeba</name>
    <dbReference type="NCBI Taxonomy" id="51637"/>
    <lineage>
        <taxon>Eukaryota</taxon>
        <taxon>Discoba</taxon>
        <taxon>Heterolobosea</taxon>
        <taxon>Tetramitia</taxon>
        <taxon>Eutetramitia</taxon>
        <taxon>Vahlkampfiidae</taxon>
        <taxon>Naegleria</taxon>
    </lineage>
</organism>
<reference evidence="1 2" key="1">
    <citation type="journal article" date="2018" name="BMC Genomics">
        <title>The genome of Naegleria lovaniensis, the basis for a comparative approach to unravel pathogenicity factors of the human pathogenic amoeba N. fowleri.</title>
        <authorList>
            <person name="Liechti N."/>
            <person name="Schurch N."/>
            <person name="Bruggmann R."/>
            <person name="Wittwer M."/>
        </authorList>
    </citation>
    <scope>NUCLEOTIDE SEQUENCE [LARGE SCALE GENOMIC DNA]</scope>
    <source>
        <strain evidence="1 2">ATCC 30569</strain>
    </source>
</reference>
<sequence>MSEHHQIYSAIDSLFANPSDVHERKNLHSFVKDDKEKVALAYRYCIDEYSSKLENAFDDDAKSSVCYGASMIALICLATLKKADLSTIDDIFEIVNTKGFCICVDGCIREKNTKYIKLLKSFLTTLQTIAKEGKCARSMENIYEIHQLVMNFFEEMECNNNNKASSSDVDFDKEVELSIVAYTDFLTSVFTEDSFVNANDNFIFKYLLMCKSLFHQGLTNDKYNGAFIHLFVQLRSAVLLIQNYTENRRKQKSTEIKLDILRDVIAEICDSLQTKKNTTRKGIQMLVYIVGTYLPLLGEQKELILRSIIVSKTKTLFMPRKSNLVQETNEQCDQLFLMIPFEDNILDNNLTIKSTTTDPDVLHATSKSTLLTLYLKNCSENSPVISKFMEALIKQIKFCDTMLLNDTVDGLPLYHQIFTSFCELLMKNKFSNWFSEIQIVLWRELFDVSNPDITRDLCMDILAFLFNNNSGFQQNYLDLLKELIQTMSFNLFLCPPELRIADTSNQDDVELEWMIAEKVLRPFINKLNINDIGSLIDLSYDRLSDERISQAALLPINMLCQNLDTLFENGSKILNHCARKIAHSTFQPINVAYAAILRSIITFKPVAFKQGKGIISLMLLAHTNLSDAGFSDRYIEEAILTAAQILRKVENLLDHLEDLIEIIDCLRQHFWPKSERIRMCICYLIDTVSDKCTDAVEPKLWTCLKAFFEVALSAGSVSQVLLIHAIVNFILTNPKSVDTILAFLHSDMRPVIDNILSLINQGQIKGNSILPEQCSIDVQNEKSKQAMSRKRQTTAYTTSLQKVKPNIKTIQTISIVDQVAQVRKALTDLLDVNNSTSPAETTSATLLQQLEPHLKDISEITSKLFK</sequence>
<name>A0AA88KS62_NAELO</name>
<dbReference type="AlphaFoldDB" id="A0AA88KS62"/>
<dbReference type="RefSeq" id="XP_044551769.1">
    <property type="nucleotide sequence ID" value="XM_044689614.1"/>
</dbReference>